<dbReference type="CDD" id="cd04301">
    <property type="entry name" value="NAT_SF"/>
    <property type="match status" value="1"/>
</dbReference>
<dbReference type="PANTHER" id="PTHR43877">
    <property type="entry name" value="AMINOALKYLPHOSPHONATE N-ACETYLTRANSFERASE-RELATED-RELATED"/>
    <property type="match status" value="1"/>
</dbReference>
<dbReference type="InterPro" id="IPR000182">
    <property type="entry name" value="GNAT_dom"/>
</dbReference>
<dbReference type="Pfam" id="PF00583">
    <property type="entry name" value="Acetyltransf_1"/>
    <property type="match status" value="1"/>
</dbReference>
<dbReference type="InterPro" id="IPR050832">
    <property type="entry name" value="Bact_Acetyltransf"/>
</dbReference>
<keyword evidence="2" id="KW-0012">Acyltransferase</keyword>
<reference evidence="6 7" key="1">
    <citation type="submission" date="2019-11" db="EMBL/GenBank/DDBJ databases">
        <authorList>
            <person name="Cho J.-C."/>
        </authorList>
    </citation>
    <scope>NUCLEOTIDE SEQUENCE [LARGE SCALE GENOMIC DNA]</scope>
    <source>
        <strain evidence="5 6">JH1073</strain>
        <strain evidence="4 7">JH702</strain>
    </source>
</reference>
<keyword evidence="6" id="KW-1185">Reference proteome</keyword>
<dbReference type="Proteomes" id="UP001219901">
    <property type="component" value="Chromosome"/>
</dbReference>
<dbReference type="PANTHER" id="PTHR43877:SF2">
    <property type="entry name" value="AMINOALKYLPHOSPHONATE N-ACETYLTRANSFERASE-RELATED"/>
    <property type="match status" value="1"/>
</dbReference>
<dbReference type="EMBL" id="CP046147">
    <property type="protein sequence ID" value="WFG38559.1"/>
    <property type="molecule type" value="Genomic_DNA"/>
</dbReference>
<dbReference type="Gene3D" id="3.40.630.30">
    <property type="match status" value="1"/>
</dbReference>
<evidence type="ECO:0000259" key="3">
    <source>
        <dbReference type="PROSITE" id="PS51186"/>
    </source>
</evidence>
<evidence type="ECO:0000313" key="6">
    <source>
        <dbReference type="Proteomes" id="UP001219901"/>
    </source>
</evidence>
<evidence type="ECO:0000256" key="2">
    <source>
        <dbReference type="ARBA" id="ARBA00023315"/>
    </source>
</evidence>
<evidence type="ECO:0000313" key="7">
    <source>
        <dbReference type="Proteomes" id="UP001321249"/>
    </source>
</evidence>
<organism evidence="5 6">
    <name type="scientific">Candidatus Lucifugimonas marina</name>
    <dbReference type="NCBI Taxonomy" id="3038979"/>
    <lineage>
        <taxon>Bacteria</taxon>
        <taxon>Bacillati</taxon>
        <taxon>Chloroflexota</taxon>
        <taxon>Dehalococcoidia</taxon>
        <taxon>SAR202 cluster</taxon>
        <taxon>Candidatus Lucifugimonadales</taxon>
        <taxon>Candidatus Lucifugimonadaceae</taxon>
        <taxon>Candidatus Lucifugimonas</taxon>
    </lineage>
</organism>
<gene>
    <name evidence="4" type="ORF">GKO46_08685</name>
    <name evidence="5" type="ORF">GKO48_02690</name>
</gene>
<proteinExistence type="predicted"/>
<name>A0AAJ5ZC62_9CHLR</name>
<reference evidence="6" key="3">
    <citation type="submission" date="2023-06" db="EMBL/GenBank/DDBJ databases">
        <title>Pangenomics reveal diversification of enzyme families and niche specialization in globally abundant SAR202 bacteria.</title>
        <authorList>
            <person name="Saw J.H.W."/>
        </authorList>
    </citation>
    <scope>NUCLEOTIDE SEQUENCE [LARGE SCALE GENOMIC DNA]</scope>
    <source>
        <strain evidence="6">JH1073</strain>
    </source>
</reference>
<evidence type="ECO:0000313" key="4">
    <source>
        <dbReference type="EMBL" id="MDG0867148.1"/>
    </source>
</evidence>
<dbReference type="Proteomes" id="UP001321249">
    <property type="component" value="Unassembled WGS sequence"/>
</dbReference>
<feature type="domain" description="N-acetyltransferase" evidence="3">
    <location>
        <begin position="6"/>
        <end position="169"/>
    </location>
</feature>
<accession>A0AAJ5ZC62</accession>
<dbReference type="AlphaFoldDB" id="A0AAJ5ZC62"/>
<dbReference type="PROSITE" id="PS51186">
    <property type="entry name" value="GNAT"/>
    <property type="match status" value="1"/>
</dbReference>
<evidence type="ECO:0000256" key="1">
    <source>
        <dbReference type="ARBA" id="ARBA00022679"/>
    </source>
</evidence>
<keyword evidence="1" id="KW-0808">Transferase</keyword>
<dbReference type="GO" id="GO:0016747">
    <property type="term" value="F:acyltransferase activity, transferring groups other than amino-acyl groups"/>
    <property type="evidence" value="ECO:0007669"/>
    <property type="project" value="InterPro"/>
</dbReference>
<reference evidence="5" key="2">
    <citation type="journal article" date="2023" name="Nat. Commun.">
        <title>Cultivation of marine bacteria of the SAR202 clade.</title>
        <authorList>
            <person name="Lim Y."/>
            <person name="Seo J.H."/>
            <person name="Giovannoni S.J."/>
            <person name="Kang I."/>
            <person name="Cho J.C."/>
        </authorList>
    </citation>
    <scope>NUCLEOTIDE SEQUENCE</scope>
    <source>
        <strain evidence="5">JH1073</strain>
    </source>
</reference>
<dbReference type="EMBL" id="WMBE01000002">
    <property type="protein sequence ID" value="MDG0867148.1"/>
    <property type="molecule type" value="Genomic_DNA"/>
</dbReference>
<protein>
    <submittedName>
        <fullName evidence="5">GNAT family N-acetyltransferase</fullName>
    </submittedName>
</protein>
<sequence>MPEEPLEIRIATIDDYESIAQLIHSSHTISFAPFVSEIWVESRSLNQYREKWNGILSDTTGHATTFVAVTPEGNIVGTVGVTKLDSEEFDSQLVGMHVNPASTGQGIGSVLMSHAIEHIRSQRYSKTQLGVIAANTGARRFYEKHGWQIHLELPDGVEGVPIAIYSFTP</sequence>
<evidence type="ECO:0000313" key="5">
    <source>
        <dbReference type="EMBL" id="WFG38559.1"/>
    </source>
</evidence>
<dbReference type="RefSeq" id="WP_342825197.1">
    <property type="nucleotide sequence ID" value="NZ_CP046146.1"/>
</dbReference>
<dbReference type="InterPro" id="IPR016181">
    <property type="entry name" value="Acyl_CoA_acyltransferase"/>
</dbReference>
<dbReference type="SUPFAM" id="SSF55729">
    <property type="entry name" value="Acyl-CoA N-acyltransferases (Nat)"/>
    <property type="match status" value="1"/>
</dbReference>